<dbReference type="PANTHER" id="PTHR10857:SF106">
    <property type="entry name" value="C2 DOMAIN-CONTAINING PROTEIN"/>
    <property type="match status" value="1"/>
</dbReference>
<dbReference type="Pfam" id="PF00168">
    <property type="entry name" value="C2"/>
    <property type="match status" value="1"/>
</dbReference>
<dbReference type="GO" id="GO:0071277">
    <property type="term" value="P:cellular response to calcium ion"/>
    <property type="evidence" value="ECO:0007669"/>
    <property type="project" value="TreeGrafter"/>
</dbReference>
<dbReference type="SUPFAM" id="SSF49562">
    <property type="entry name" value="C2 domain (Calcium/lipid-binding domain, CaLB)"/>
    <property type="match status" value="1"/>
</dbReference>
<gene>
    <name evidence="2" type="ORF">NTEN_LOCUS18579</name>
</gene>
<name>A0A6H5HBF5_9HEMI</name>
<dbReference type="Gene3D" id="2.60.40.150">
    <property type="entry name" value="C2 domain"/>
    <property type="match status" value="1"/>
</dbReference>
<accession>A0A6H5HBF5</accession>
<keyword evidence="3" id="KW-1185">Reference proteome</keyword>
<dbReference type="GO" id="GO:0005886">
    <property type="term" value="C:plasma membrane"/>
    <property type="evidence" value="ECO:0007669"/>
    <property type="project" value="TreeGrafter"/>
</dbReference>
<dbReference type="CDD" id="cd04048">
    <property type="entry name" value="C2A_Copine"/>
    <property type="match status" value="1"/>
</dbReference>
<dbReference type="GO" id="GO:0005544">
    <property type="term" value="F:calcium-dependent phospholipid binding"/>
    <property type="evidence" value="ECO:0007669"/>
    <property type="project" value="InterPro"/>
</dbReference>
<feature type="domain" description="C2" evidence="1">
    <location>
        <begin position="1"/>
        <end position="95"/>
    </location>
</feature>
<reference evidence="2 3" key="1">
    <citation type="submission" date="2020-02" db="EMBL/GenBank/DDBJ databases">
        <authorList>
            <person name="Ferguson B K."/>
        </authorList>
    </citation>
    <scope>NUCLEOTIDE SEQUENCE [LARGE SCALE GENOMIC DNA]</scope>
</reference>
<dbReference type="InterPro" id="IPR000008">
    <property type="entry name" value="C2_dom"/>
</dbReference>
<dbReference type="AlphaFoldDB" id="A0A6H5HBF5"/>
<dbReference type="Proteomes" id="UP000479000">
    <property type="component" value="Unassembled WGS sequence"/>
</dbReference>
<proteinExistence type="predicted"/>
<dbReference type="InterPro" id="IPR035892">
    <property type="entry name" value="C2_domain_sf"/>
</dbReference>
<dbReference type="PROSITE" id="PS50004">
    <property type="entry name" value="C2"/>
    <property type="match status" value="1"/>
</dbReference>
<dbReference type="OrthoDB" id="8194173at2759"/>
<organism evidence="2 3">
    <name type="scientific">Nesidiocoris tenuis</name>
    <dbReference type="NCBI Taxonomy" id="355587"/>
    <lineage>
        <taxon>Eukaryota</taxon>
        <taxon>Metazoa</taxon>
        <taxon>Ecdysozoa</taxon>
        <taxon>Arthropoda</taxon>
        <taxon>Hexapoda</taxon>
        <taxon>Insecta</taxon>
        <taxon>Pterygota</taxon>
        <taxon>Neoptera</taxon>
        <taxon>Paraneoptera</taxon>
        <taxon>Hemiptera</taxon>
        <taxon>Heteroptera</taxon>
        <taxon>Panheteroptera</taxon>
        <taxon>Cimicomorpha</taxon>
        <taxon>Miridae</taxon>
        <taxon>Dicyphina</taxon>
        <taxon>Nesidiocoris</taxon>
    </lineage>
</organism>
<evidence type="ECO:0000259" key="1">
    <source>
        <dbReference type="PROSITE" id="PS50004"/>
    </source>
</evidence>
<dbReference type="InterPro" id="IPR045052">
    <property type="entry name" value="Copine"/>
</dbReference>
<sequence length="172" mass="19571">MLSKSDPMVVTFLKPFGQDKWVEYHRTEVVTNSHDPDFLSKPHLEYHFEEHQQLKFEVYDLDSSSTNLADHDFLGFATCSLGQIITGGKVVNRTAVGNLTILSGDKSHSESQLEGVPDIGEGILQRRLRPVDQSSVLRLEPKRQSRYDRRILHDAARHARSVNIERIHAHSS</sequence>
<dbReference type="PANTHER" id="PTHR10857">
    <property type="entry name" value="COPINE"/>
    <property type="match status" value="1"/>
</dbReference>
<evidence type="ECO:0000313" key="3">
    <source>
        <dbReference type="Proteomes" id="UP000479000"/>
    </source>
</evidence>
<evidence type="ECO:0000313" key="2">
    <source>
        <dbReference type="EMBL" id="CAB0014061.1"/>
    </source>
</evidence>
<dbReference type="EMBL" id="CADCXU010027138">
    <property type="protein sequence ID" value="CAB0014061.1"/>
    <property type="molecule type" value="Genomic_DNA"/>
</dbReference>
<protein>
    <recommendedName>
        <fullName evidence="1">C2 domain-containing protein</fullName>
    </recommendedName>
</protein>